<geneLocation type="plasmid" evidence="5 6">
    <name>unnamed1</name>
</geneLocation>
<proteinExistence type="predicted"/>
<dbReference type="InterPro" id="IPR058792">
    <property type="entry name" value="Beta-barrel_RND_2"/>
</dbReference>
<sequence>MFRSKNILIVACILCALGAGWIILNRPASQSRWQVTDDAYINADIVALSPEVSGRVTEIAVQEHETVHKDQVIAKLDDRDYKFAVAAAQAQLDTSDAALAALTAQIAQQKAAIEEASAQTTAAQANLELARSDASRYANLAQDGSASQQARETARTHVTTAQAELARSQAALTQAKMQSQVLQAKQNEASAAKASAQAALDKAKLDLDRTVIRSPIEGMIGVQSLRMGALVGPQTVACLVVPPPQDLYIDANYRETQLDHMTLGQPVNIEIDALPDTTFTGHVASIAPASGASYASLPAHNATGNFTKIVQRLIVRVSIDPDNSAINQLRAGMSVVTRVDTAKH</sequence>
<dbReference type="Pfam" id="PF25917">
    <property type="entry name" value="BSH_RND"/>
    <property type="match status" value="1"/>
</dbReference>
<dbReference type="Gene3D" id="2.40.50.100">
    <property type="match status" value="1"/>
</dbReference>
<evidence type="ECO:0000259" key="2">
    <source>
        <dbReference type="Pfam" id="PF25876"/>
    </source>
</evidence>
<dbReference type="InterPro" id="IPR050739">
    <property type="entry name" value="MFP"/>
</dbReference>
<feature type="domain" description="Multidrug resistance protein MdtA-like barrel-sandwich hybrid" evidence="3">
    <location>
        <begin position="45"/>
        <end position="236"/>
    </location>
</feature>
<feature type="domain" description="Multidrug resistance protein MdtA-like alpha-helical hairpin" evidence="2">
    <location>
        <begin position="115"/>
        <end position="178"/>
    </location>
</feature>
<feature type="domain" description="CusB-like beta-barrel" evidence="4">
    <location>
        <begin position="249"/>
        <end position="289"/>
    </location>
</feature>
<dbReference type="Pfam" id="PF25876">
    <property type="entry name" value="HH_MFP_RND"/>
    <property type="match status" value="1"/>
</dbReference>
<protein>
    <submittedName>
        <fullName evidence="5">HlyD family secretion protein</fullName>
    </submittedName>
</protein>
<dbReference type="InterPro" id="IPR058624">
    <property type="entry name" value="MdtA-like_HH"/>
</dbReference>
<reference evidence="5 6" key="1">
    <citation type="submission" date="2023-09" db="EMBL/GenBank/DDBJ databases">
        <title>Thioclava shenzhenensis sp. nov., a multidrug resistant bacteria-antagonizing species isolated from coastal seawater.</title>
        <authorList>
            <person name="Long M."/>
        </authorList>
    </citation>
    <scope>NUCLEOTIDE SEQUENCE [LARGE SCALE GENOMIC DNA]</scope>
    <source>
        <strain evidence="5 6">FTW29</strain>
        <plasmid evidence="5 6">unnamed1</plasmid>
    </source>
</reference>
<evidence type="ECO:0000313" key="6">
    <source>
        <dbReference type="Proteomes" id="UP001623290"/>
    </source>
</evidence>
<organism evidence="5 6">
    <name type="scientific">Thioclava litoralis</name>
    <dbReference type="NCBI Taxonomy" id="3076557"/>
    <lineage>
        <taxon>Bacteria</taxon>
        <taxon>Pseudomonadati</taxon>
        <taxon>Pseudomonadota</taxon>
        <taxon>Alphaproteobacteria</taxon>
        <taxon>Rhodobacterales</taxon>
        <taxon>Paracoccaceae</taxon>
        <taxon>Thioclava</taxon>
    </lineage>
</organism>
<dbReference type="PANTHER" id="PTHR30386">
    <property type="entry name" value="MEMBRANE FUSION SUBUNIT OF EMRAB-TOLC MULTIDRUG EFFLUX PUMP"/>
    <property type="match status" value="1"/>
</dbReference>
<feature type="coiled-coil region" evidence="1">
    <location>
        <begin position="158"/>
        <end position="202"/>
    </location>
</feature>
<evidence type="ECO:0000259" key="4">
    <source>
        <dbReference type="Pfam" id="PF25954"/>
    </source>
</evidence>
<dbReference type="Pfam" id="PF25954">
    <property type="entry name" value="Beta-barrel_RND_2"/>
    <property type="match status" value="1"/>
</dbReference>
<dbReference type="Gene3D" id="1.10.287.470">
    <property type="entry name" value="Helix hairpin bin"/>
    <property type="match status" value="2"/>
</dbReference>
<dbReference type="InterPro" id="IPR058625">
    <property type="entry name" value="MdtA-like_BSH"/>
</dbReference>
<keyword evidence="6" id="KW-1185">Reference proteome</keyword>
<dbReference type="SUPFAM" id="SSF111369">
    <property type="entry name" value="HlyD-like secretion proteins"/>
    <property type="match status" value="2"/>
</dbReference>
<keyword evidence="1" id="KW-0175">Coiled coil</keyword>
<gene>
    <name evidence="5" type="ORF">RPE78_15145</name>
</gene>
<evidence type="ECO:0000313" key="5">
    <source>
        <dbReference type="EMBL" id="WRY35173.1"/>
    </source>
</evidence>
<dbReference type="PANTHER" id="PTHR30386:SF24">
    <property type="entry name" value="MULTIDRUG RESISTANCE EFFLUX PUMP"/>
    <property type="match status" value="1"/>
</dbReference>
<keyword evidence="5" id="KW-0614">Plasmid</keyword>
<evidence type="ECO:0000256" key="1">
    <source>
        <dbReference type="SAM" id="Coils"/>
    </source>
</evidence>
<dbReference type="RefSeq" id="WP_330646919.1">
    <property type="nucleotide sequence ID" value="NZ_CP135444.1"/>
</dbReference>
<dbReference type="EMBL" id="CP135444">
    <property type="protein sequence ID" value="WRY35173.1"/>
    <property type="molecule type" value="Genomic_DNA"/>
</dbReference>
<dbReference type="Proteomes" id="UP001623290">
    <property type="component" value="Plasmid unnamed1"/>
</dbReference>
<name>A0ABZ1E370_9RHOB</name>
<evidence type="ECO:0000259" key="3">
    <source>
        <dbReference type="Pfam" id="PF25917"/>
    </source>
</evidence>
<dbReference type="Gene3D" id="2.40.30.170">
    <property type="match status" value="1"/>
</dbReference>
<accession>A0ABZ1E370</accession>
<feature type="coiled-coil region" evidence="1">
    <location>
        <begin position="85"/>
        <end position="133"/>
    </location>
</feature>